<feature type="region of interest" description="Disordered" evidence="1">
    <location>
        <begin position="1"/>
        <end position="22"/>
    </location>
</feature>
<name>A0A392RS84_9FABA</name>
<dbReference type="Proteomes" id="UP000265520">
    <property type="component" value="Unassembled WGS sequence"/>
</dbReference>
<proteinExistence type="predicted"/>
<protein>
    <submittedName>
        <fullName evidence="2">Uncharacterized protein</fullName>
    </submittedName>
</protein>
<evidence type="ECO:0000313" key="2">
    <source>
        <dbReference type="EMBL" id="MCI39511.1"/>
    </source>
</evidence>
<feature type="non-terminal residue" evidence="2">
    <location>
        <position position="1"/>
    </location>
</feature>
<dbReference type="EMBL" id="LXQA010268227">
    <property type="protein sequence ID" value="MCI39511.1"/>
    <property type="molecule type" value="Genomic_DNA"/>
</dbReference>
<accession>A0A392RS84</accession>
<sequence>SAVRSPASAPLMSDQKDQKKNTMMLLEEKVLHTDV</sequence>
<organism evidence="2 3">
    <name type="scientific">Trifolium medium</name>
    <dbReference type="NCBI Taxonomy" id="97028"/>
    <lineage>
        <taxon>Eukaryota</taxon>
        <taxon>Viridiplantae</taxon>
        <taxon>Streptophyta</taxon>
        <taxon>Embryophyta</taxon>
        <taxon>Tracheophyta</taxon>
        <taxon>Spermatophyta</taxon>
        <taxon>Magnoliopsida</taxon>
        <taxon>eudicotyledons</taxon>
        <taxon>Gunneridae</taxon>
        <taxon>Pentapetalae</taxon>
        <taxon>rosids</taxon>
        <taxon>fabids</taxon>
        <taxon>Fabales</taxon>
        <taxon>Fabaceae</taxon>
        <taxon>Papilionoideae</taxon>
        <taxon>50 kb inversion clade</taxon>
        <taxon>NPAAA clade</taxon>
        <taxon>Hologalegina</taxon>
        <taxon>IRL clade</taxon>
        <taxon>Trifolieae</taxon>
        <taxon>Trifolium</taxon>
    </lineage>
</organism>
<evidence type="ECO:0000256" key="1">
    <source>
        <dbReference type="SAM" id="MobiDB-lite"/>
    </source>
</evidence>
<dbReference type="AlphaFoldDB" id="A0A392RS84"/>
<evidence type="ECO:0000313" key="3">
    <source>
        <dbReference type="Proteomes" id="UP000265520"/>
    </source>
</evidence>
<reference evidence="2 3" key="1">
    <citation type="journal article" date="2018" name="Front. Plant Sci.">
        <title>Red Clover (Trifolium pratense) and Zigzag Clover (T. medium) - A Picture of Genomic Similarities and Differences.</title>
        <authorList>
            <person name="Dluhosova J."/>
            <person name="Istvanek J."/>
            <person name="Nedelnik J."/>
            <person name="Repkova J."/>
        </authorList>
    </citation>
    <scope>NUCLEOTIDE SEQUENCE [LARGE SCALE GENOMIC DNA]</scope>
    <source>
        <strain evidence="3">cv. 10/8</strain>
        <tissue evidence="2">Leaf</tissue>
    </source>
</reference>
<keyword evidence="3" id="KW-1185">Reference proteome</keyword>
<comment type="caution">
    <text evidence="2">The sequence shown here is derived from an EMBL/GenBank/DDBJ whole genome shotgun (WGS) entry which is preliminary data.</text>
</comment>